<dbReference type="RefSeq" id="WP_379191484.1">
    <property type="nucleotide sequence ID" value="NZ_JBHSOW010000106.1"/>
</dbReference>
<dbReference type="Pfam" id="PF00561">
    <property type="entry name" value="Abhydrolase_1"/>
    <property type="match status" value="1"/>
</dbReference>
<accession>A0ABW0W6D6</accession>
<proteinExistence type="predicted"/>
<keyword evidence="4" id="KW-1185">Reference proteome</keyword>
<comment type="caution">
    <text evidence="3">The sequence shown here is derived from an EMBL/GenBank/DDBJ whole genome shotgun (WGS) entry which is preliminary data.</text>
</comment>
<dbReference type="Gene3D" id="3.40.50.1820">
    <property type="entry name" value="alpha/beta hydrolase"/>
    <property type="match status" value="1"/>
</dbReference>
<keyword evidence="1 3" id="KW-0378">Hydrolase</keyword>
<dbReference type="Proteomes" id="UP001596047">
    <property type="component" value="Unassembled WGS sequence"/>
</dbReference>
<dbReference type="EMBL" id="JBHSOW010000106">
    <property type="protein sequence ID" value="MFC5652832.1"/>
    <property type="molecule type" value="Genomic_DNA"/>
</dbReference>
<feature type="domain" description="AB hydrolase-1" evidence="2">
    <location>
        <begin position="39"/>
        <end position="142"/>
    </location>
</feature>
<dbReference type="PRINTS" id="PR00111">
    <property type="entry name" value="ABHYDROLASE"/>
</dbReference>
<gene>
    <name evidence="3" type="ORF">ACFPYJ_27765</name>
</gene>
<dbReference type="InterPro" id="IPR000073">
    <property type="entry name" value="AB_hydrolase_1"/>
</dbReference>
<dbReference type="PANTHER" id="PTHR43798:SF31">
    <property type="entry name" value="AB HYDROLASE SUPERFAMILY PROTEIN YCLE"/>
    <property type="match status" value="1"/>
</dbReference>
<evidence type="ECO:0000256" key="1">
    <source>
        <dbReference type="ARBA" id="ARBA00022801"/>
    </source>
</evidence>
<dbReference type="InterPro" id="IPR029058">
    <property type="entry name" value="AB_hydrolase_fold"/>
</dbReference>
<dbReference type="SUPFAM" id="SSF53474">
    <property type="entry name" value="alpha/beta-Hydrolases"/>
    <property type="match status" value="1"/>
</dbReference>
<name>A0ABW0W6D6_9BACL</name>
<evidence type="ECO:0000313" key="3">
    <source>
        <dbReference type="EMBL" id="MFC5652832.1"/>
    </source>
</evidence>
<evidence type="ECO:0000313" key="4">
    <source>
        <dbReference type="Proteomes" id="UP001596047"/>
    </source>
</evidence>
<dbReference type="InterPro" id="IPR050266">
    <property type="entry name" value="AB_hydrolase_sf"/>
</dbReference>
<organism evidence="3 4">
    <name type="scientific">Paenibacillus solisilvae</name>
    <dbReference type="NCBI Taxonomy" id="2486751"/>
    <lineage>
        <taxon>Bacteria</taxon>
        <taxon>Bacillati</taxon>
        <taxon>Bacillota</taxon>
        <taxon>Bacilli</taxon>
        <taxon>Bacillales</taxon>
        <taxon>Paenibacillaceae</taxon>
        <taxon>Paenibacillus</taxon>
    </lineage>
</organism>
<dbReference type="PANTHER" id="PTHR43798">
    <property type="entry name" value="MONOACYLGLYCEROL LIPASE"/>
    <property type="match status" value="1"/>
</dbReference>
<reference evidence="4" key="1">
    <citation type="journal article" date="2019" name="Int. J. Syst. Evol. Microbiol.">
        <title>The Global Catalogue of Microorganisms (GCM) 10K type strain sequencing project: providing services to taxonomists for standard genome sequencing and annotation.</title>
        <authorList>
            <consortium name="The Broad Institute Genomics Platform"/>
            <consortium name="The Broad Institute Genome Sequencing Center for Infectious Disease"/>
            <person name="Wu L."/>
            <person name="Ma J."/>
        </authorList>
    </citation>
    <scope>NUCLEOTIDE SEQUENCE [LARGE SCALE GENOMIC DNA]</scope>
    <source>
        <strain evidence="4">CGMCC 1.3240</strain>
    </source>
</reference>
<protein>
    <submittedName>
        <fullName evidence="3">Alpha/beta fold hydrolase</fullName>
    </submittedName>
</protein>
<evidence type="ECO:0000259" key="2">
    <source>
        <dbReference type="Pfam" id="PF00561"/>
    </source>
</evidence>
<sequence>MKALSLANQSITIAGGRQIAYYDSQSQEKSAVSTEPAAVFLHGFCGSSAYWEQLLPIVESRARILIPDLRGHGSSSAPADDVYEMDAFAEDLFLLLDALHIEKISLFGHSLGGYVSLAFAERHSDRLKSLSLIHSTAKPDSEEAKKNRDKAAAALQDGGIDPFVNGLVPKLFAPAHLESMKESVQRIIDIGSGTSAAGAAATAFGMKARPDRTAMLDELQIPLLLIAGSEDGVIPVENTFTANGPHVSQVLISGAGHMSMVEEPAELGKQVSAFISFLSTI</sequence>
<dbReference type="GO" id="GO:0016787">
    <property type="term" value="F:hydrolase activity"/>
    <property type="evidence" value="ECO:0007669"/>
    <property type="project" value="UniProtKB-KW"/>
</dbReference>